<proteinExistence type="predicted"/>
<evidence type="ECO:0000256" key="1">
    <source>
        <dbReference type="SAM" id="Phobius"/>
    </source>
</evidence>
<evidence type="ECO:0000313" key="2">
    <source>
        <dbReference type="EMBL" id="SMB92734.1"/>
    </source>
</evidence>
<organism evidence="2 3">
    <name type="scientific">Desulfonispora thiosulfatigenes DSM 11270</name>
    <dbReference type="NCBI Taxonomy" id="656914"/>
    <lineage>
        <taxon>Bacteria</taxon>
        <taxon>Bacillati</taxon>
        <taxon>Bacillota</taxon>
        <taxon>Clostridia</taxon>
        <taxon>Eubacteriales</taxon>
        <taxon>Peptococcaceae</taxon>
        <taxon>Desulfonispora</taxon>
    </lineage>
</organism>
<evidence type="ECO:0000313" key="3">
    <source>
        <dbReference type="Proteomes" id="UP000192731"/>
    </source>
</evidence>
<dbReference type="RefSeq" id="WP_084053699.1">
    <property type="nucleotide sequence ID" value="NZ_FWWT01000021.1"/>
</dbReference>
<feature type="transmembrane region" description="Helical" evidence="1">
    <location>
        <begin position="12"/>
        <end position="31"/>
    </location>
</feature>
<dbReference type="PANTHER" id="PTHR40044:SF1">
    <property type="entry name" value="INTEGRAL MEMBRANE PROTEIN"/>
    <property type="match status" value="1"/>
</dbReference>
<dbReference type="STRING" id="656914.SAMN00017405_2091"/>
<name>A0A1W1VIF9_DESTI</name>
<sequence>MNTKMITKVSLIAAIYAALTIALSPISYNFVQFRVSEALTILPFIMPESILGLFIGCAIANIYSGLGLYDIVFGSLASLIAAYLTSKMPKKWLAPLPPIIVNAIIIGYMWSLFGDMPFYLTSSYVAIGQIGSCYGLGLPLLYFLKDAKILKK</sequence>
<feature type="transmembrane region" description="Helical" evidence="1">
    <location>
        <begin position="92"/>
        <end position="111"/>
    </location>
</feature>
<dbReference type="OrthoDB" id="9786793at2"/>
<dbReference type="EMBL" id="FWWT01000021">
    <property type="protein sequence ID" value="SMB92734.1"/>
    <property type="molecule type" value="Genomic_DNA"/>
</dbReference>
<dbReference type="PIRSF" id="PIRSF031501">
    <property type="entry name" value="QueT"/>
    <property type="match status" value="1"/>
</dbReference>
<dbReference type="Proteomes" id="UP000192731">
    <property type="component" value="Unassembled WGS sequence"/>
</dbReference>
<dbReference type="Pfam" id="PF06177">
    <property type="entry name" value="QueT"/>
    <property type="match status" value="1"/>
</dbReference>
<keyword evidence="1" id="KW-0812">Transmembrane</keyword>
<protein>
    <submittedName>
        <fullName evidence="2">Uncharacterized membrane protein</fullName>
    </submittedName>
</protein>
<keyword evidence="1" id="KW-1133">Transmembrane helix</keyword>
<reference evidence="2 3" key="1">
    <citation type="submission" date="2017-04" db="EMBL/GenBank/DDBJ databases">
        <authorList>
            <person name="Afonso C.L."/>
            <person name="Miller P.J."/>
            <person name="Scott M.A."/>
            <person name="Spackman E."/>
            <person name="Goraichik I."/>
            <person name="Dimitrov K.M."/>
            <person name="Suarez D.L."/>
            <person name="Swayne D.E."/>
        </authorList>
    </citation>
    <scope>NUCLEOTIDE SEQUENCE [LARGE SCALE GENOMIC DNA]</scope>
    <source>
        <strain evidence="2 3">DSM 11270</strain>
    </source>
</reference>
<gene>
    <name evidence="2" type="ORF">SAMN00017405_2091</name>
</gene>
<feature type="transmembrane region" description="Helical" evidence="1">
    <location>
        <begin position="123"/>
        <end position="144"/>
    </location>
</feature>
<accession>A0A1W1VIF9</accession>
<feature type="transmembrane region" description="Helical" evidence="1">
    <location>
        <begin position="38"/>
        <end position="62"/>
    </location>
</feature>
<dbReference type="InterPro" id="IPR010387">
    <property type="entry name" value="QueT"/>
</dbReference>
<dbReference type="PANTHER" id="PTHR40044">
    <property type="entry name" value="INTEGRAL MEMBRANE PROTEIN-RELATED"/>
    <property type="match status" value="1"/>
</dbReference>
<keyword evidence="3" id="KW-1185">Reference proteome</keyword>
<dbReference type="AlphaFoldDB" id="A0A1W1VIF9"/>
<keyword evidence="1" id="KW-0472">Membrane</keyword>